<accession>A0ACD3BHD5</accession>
<evidence type="ECO:0000313" key="2">
    <source>
        <dbReference type="Proteomes" id="UP000308600"/>
    </source>
</evidence>
<proteinExistence type="predicted"/>
<dbReference type="Proteomes" id="UP000308600">
    <property type="component" value="Unassembled WGS sequence"/>
</dbReference>
<sequence length="563" mass="61897">MANTWQQLVADKRNRQVASIPKDWLLEDPPAADVLDVTRIPETCGILTAQEIRITNASVGTLLQNLSAGEWSAFEVTTAFAKRAIIAHQLTNCLTEIFIDRALERAKELDEYRRTHGKVFGPLHGLPISLKDQICIKGLEATMGYASWIGRYSTSNSVLVDTLESLGAVLYVKTNIPQTLMFAETNNLVFGRTLNPYNRSATSGGSSGGEGALIGLKGSPLGVGSDIGGSIRIPSGFCGLYALRPSYGRVPYAGNVNSLEGEDSILSVLGPMSNSLDGVKVFMKSVVGQKTWERDPLVTRMPWDEAEYSLASHGGGRNLCFAIIWDDGIVVPHPPITRGLEMTKRALLAAGHKVLDWKPLKHKEMYDIALGIWGAASAEDYKAVTATTGEPVLTTMDPEPDQDTYNTQRLRLGDTKGSTAYELWQVQRRKREIREEYLQYWNDTIINTGTGRPVDAIISPVAAYAAPPHGQNRDANYTTVWNVLDYSAAVLPVTKVIPSLDVQRPAHKFYDHHDRYNYELYNPSKFAGEPVAIQVIGRTHEEEAVIAMAEIVDAALQAQKARL</sequence>
<reference evidence="1 2" key="1">
    <citation type="journal article" date="2019" name="Nat. Ecol. Evol.">
        <title>Megaphylogeny resolves global patterns of mushroom evolution.</title>
        <authorList>
            <person name="Varga T."/>
            <person name="Krizsan K."/>
            <person name="Foldi C."/>
            <person name="Dima B."/>
            <person name="Sanchez-Garcia M."/>
            <person name="Sanchez-Ramirez S."/>
            <person name="Szollosi G.J."/>
            <person name="Szarkandi J.G."/>
            <person name="Papp V."/>
            <person name="Albert L."/>
            <person name="Andreopoulos W."/>
            <person name="Angelini C."/>
            <person name="Antonin V."/>
            <person name="Barry K.W."/>
            <person name="Bougher N.L."/>
            <person name="Buchanan P."/>
            <person name="Buyck B."/>
            <person name="Bense V."/>
            <person name="Catcheside P."/>
            <person name="Chovatia M."/>
            <person name="Cooper J."/>
            <person name="Damon W."/>
            <person name="Desjardin D."/>
            <person name="Finy P."/>
            <person name="Geml J."/>
            <person name="Haridas S."/>
            <person name="Hughes K."/>
            <person name="Justo A."/>
            <person name="Karasinski D."/>
            <person name="Kautmanova I."/>
            <person name="Kiss B."/>
            <person name="Kocsube S."/>
            <person name="Kotiranta H."/>
            <person name="LaButti K.M."/>
            <person name="Lechner B.E."/>
            <person name="Liimatainen K."/>
            <person name="Lipzen A."/>
            <person name="Lukacs Z."/>
            <person name="Mihaltcheva S."/>
            <person name="Morgado L.N."/>
            <person name="Niskanen T."/>
            <person name="Noordeloos M.E."/>
            <person name="Ohm R.A."/>
            <person name="Ortiz-Santana B."/>
            <person name="Ovrebo C."/>
            <person name="Racz N."/>
            <person name="Riley R."/>
            <person name="Savchenko A."/>
            <person name="Shiryaev A."/>
            <person name="Soop K."/>
            <person name="Spirin V."/>
            <person name="Szebenyi C."/>
            <person name="Tomsovsky M."/>
            <person name="Tulloss R.E."/>
            <person name="Uehling J."/>
            <person name="Grigoriev I.V."/>
            <person name="Vagvolgyi C."/>
            <person name="Papp T."/>
            <person name="Martin F.M."/>
            <person name="Miettinen O."/>
            <person name="Hibbett D.S."/>
            <person name="Nagy L.G."/>
        </authorList>
    </citation>
    <scope>NUCLEOTIDE SEQUENCE [LARGE SCALE GENOMIC DNA]</scope>
    <source>
        <strain evidence="1 2">NL-1719</strain>
    </source>
</reference>
<dbReference type="EMBL" id="ML208259">
    <property type="protein sequence ID" value="TFK77300.1"/>
    <property type="molecule type" value="Genomic_DNA"/>
</dbReference>
<keyword evidence="2" id="KW-1185">Reference proteome</keyword>
<organism evidence="1 2">
    <name type="scientific">Pluteus cervinus</name>
    <dbReference type="NCBI Taxonomy" id="181527"/>
    <lineage>
        <taxon>Eukaryota</taxon>
        <taxon>Fungi</taxon>
        <taxon>Dikarya</taxon>
        <taxon>Basidiomycota</taxon>
        <taxon>Agaricomycotina</taxon>
        <taxon>Agaricomycetes</taxon>
        <taxon>Agaricomycetidae</taxon>
        <taxon>Agaricales</taxon>
        <taxon>Pluteineae</taxon>
        <taxon>Pluteaceae</taxon>
        <taxon>Pluteus</taxon>
    </lineage>
</organism>
<evidence type="ECO:0000313" key="1">
    <source>
        <dbReference type="EMBL" id="TFK77300.1"/>
    </source>
</evidence>
<gene>
    <name evidence="1" type="ORF">BDN72DRAFT_37694</name>
</gene>
<name>A0ACD3BHD5_9AGAR</name>
<protein>
    <submittedName>
        <fullName evidence="1">General amidase</fullName>
    </submittedName>
</protein>